<feature type="non-terminal residue" evidence="9">
    <location>
        <position position="1"/>
    </location>
</feature>
<organism evidence="9">
    <name type="scientific">termite gut metagenome</name>
    <dbReference type="NCBI Taxonomy" id="433724"/>
    <lineage>
        <taxon>unclassified sequences</taxon>
        <taxon>metagenomes</taxon>
        <taxon>organismal metagenomes</taxon>
    </lineage>
</organism>
<evidence type="ECO:0000256" key="5">
    <source>
        <dbReference type="ARBA" id="ARBA00023295"/>
    </source>
</evidence>
<dbReference type="PANTHER" id="PTHR46323:SF2">
    <property type="entry name" value="BETA-GALACTOSIDASE"/>
    <property type="match status" value="1"/>
</dbReference>
<dbReference type="InterPro" id="IPR006104">
    <property type="entry name" value="Glyco_hydro_2_N"/>
</dbReference>
<dbReference type="InterPro" id="IPR013783">
    <property type="entry name" value="Ig-like_fold"/>
</dbReference>
<keyword evidence="6" id="KW-1133">Transmembrane helix</keyword>
<dbReference type="InterPro" id="IPR006102">
    <property type="entry name" value="Ig-like_GH2"/>
</dbReference>
<protein>
    <recommendedName>
        <fullName evidence="3">beta-galactosidase</fullName>
        <ecNumber evidence="3">3.2.1.23</ecNumber>
    </recommendedName>
</protein>
<feature type="domain" description="Glycosyl hydrolases family 2 sugar binding" evidence="8">
    <location>
        <begin position="6"/>
        <end position="149"/>
    </location>
</feature>
<dbReference type="AlphaFoldDB" id="A0A5J4PJP7"/>
<accession>A0A5J4PJP7</accession>
<dbReference type="GO" id="GO:0009341">
    <property type="term" value="C:beta-galactosidase complex"/>
    <property type="evidence" value="ECO:0007669"/>
    <property type="project" value="TreeGrafter"/>
</dbReference>
<proteinExistence type="inferred from homology"/>
<dbReference type="EMBL" id="SNRY01007761">
    <property type="protein sequence ID" value="KAA6309796.1"/>
    <property type="molecule type" value="Genomic_DNA"/>
</dbReference>
<evidence type="ECO:0000256" key="3">
    <source>
        <dbReference type="ARBA" id="ARBA00012756"/>
    </source>
</evidence>
<keyword evidence="6" id="KW-0472">Membrane</keyword>
<dbReference type="Gene3D" id="2.60.40.10">
    <property type="entry name" value="Immunoglobulins"/>
    <property type="match status" value="1"/>
</dbReference>
<evidence type="ECO:0000256" key="2">
    <source>
        <dbReference type="ARBA" id="ARBA00007401"/>
    </source>
</evidence>
<dbReference type="EC" id="3.2.1.23" evidence="3"/>
<dbReference type="PANTHER" id="PTHR46323">
    <property type="entry name" value="BETA-GALACTOSIDASE"/>
    <property type="match status" value="1"/>
</dbReference>
<dbReference type="InterPro" id="IPR036156">
    <property type="entry name" value="Beta-gal/glucu_dom_sf"/>
</dbReference>
<evidence type="ECO:0000256" key="4">
    <source>
        <dbReference type="ARBA" id="ARBA00022801"/>
    </source>
</evidence>
<keyword evidence="6" id="KW-0812">Transmembrane</keyword>
<dbReference type="SUPFAM" id="SSF49785">
    <property type="entry name" value="Galactose-binding domain-like"/>
    <property type="match status" value="1"/>
</dbReference>
<dbReference type="Pfam" id="PF02837">
    <property type="entry name" value="Glyco_hydro_2_N"/>
    <property type="match status" value="1"/>
</dbReference>
<dbReference type="InterPro" id="IPR008979">
    <property type="entry name" value="Galactose-bd-like_sf"/>
</dbReference>
<reference evidence="9" key="1">
    <citation type="submission" date="2019-03" db="EMBL/GenBank/DDBJ databases">
        <title>Single cell metagenomics reveals metabolic interactions within the superorganism composed of flagellate Streblomastix strix and complex community of Bacteroidetes bacteria on its surface.</title>
        <authorList>
            <person name="Treitli S.C."/>
            <person name="Kolisko M."/>
            <person name="Husnik F."/>
            <person name="Keeling P."/>
            <person name="Hampl V."/>
        </authorList>
    </citation>
    <scope>NUCLEOTIDE SEQUENCE</scope>
    <source>
        <strain evidence="9">STM</strain>
    </source>
</reference>
<evidence type="ECO:0000256" key="6">
    <source>
        <dbReference type="SAM" id="Phobius"/>
    </source>
</evidence>
<keyword evidence="4" id="KW-0378">Hydrolase</keyword>
<comment type="caution">
    <text evidence="9">The sequence shown here is derived from an EMBL/GenBank/DDBJ whole genome shotgun (WGS) entry which is preliminary data.</text>
</comment>
<dbReference type="GO" id="GO:0005990">
    <property type="term" value="P:lactose catabolic process"/>
    <property type="evidence" value="ECO:0007669"/>
    <property type="project" value="TreeGrafter"/>
</dbReference>
<dbReference type="GO" id="GO:0004565">
    <property type="term" value="F:beta-galactosidase activity"/>
    <property type="evidence" value="ECO:0007669"/>
    <property type="project" value="UniProtKB-EC"/>
</dbReference>
<comment type="catalytic activity">
    <reaction evidence="1">
        <text>Hydrolysis of terminal non-reducing beta-D-galactose residues in beta-D-galactosides.</text>
        <dbReference type="EC" id="3.2.1.23"/>
    </reaction>
</comment>
<sequence length="321" mass="36819">VSWWKEIPVPGNWEMYGYGTPIYTNVTFPFLNFPSVILPKKGYTNETEINPVGSYRRNFTIPQEWTGKEIFLHFDGVYSGLSVWINGQKVGYSQGANNDAEFNITRYIKPGENMLAAEVYRWTDGSYIEDQDMFRLSGIHRDVYLVATPKIHVRDYFLQSEFTGDDILSALFKVDASVQNYENKTAENHTVEFTLLDPSGKTVTSLTQPVNNLKAAGEEKYHLQAKVDKPLLWSAEKPNLYTVLVSVKDTQGKETEALTSKYFFYIQWKFNACPSIIQHFFDFGIKFKFSTHNPKAGLFLIVIIIIVHHPIDIKFIGKHAK</sequence>
<gene>
    <name evidence="9" type="ORF">EZS27_038781</name>
</gene>
<dbReference type="SUPFAM" id="SSF49303">
    <property type="entry name" value="beta-Galactosidase/glucuronidase domain"/>
    <property type="match status" value="1"/>
</dbReference>
<keyword evidence="5" id="KW-0326">Glycosidase</keyword>
<name>A0A5J4PJP7_9ZZZZ</name>
<evidence type="ECO:0000259" key="7">
    <source>
        <dbReference type="Pfam" id="PF00703"/>
    </source>
</evidence>
<dbReference type="InterPro" id="IPR050347">
    <property type="entry name" value="Bact_Beta-galactosidase"/>
</dbReference>
<dbReference type="Gene3D" id="2.60.120.260">
    <property type="entry name" value="Galactose-binding domain-like"/>
    <property type="match status" value="1"/>
</dbReference>
<evidence type="ECO:0000256" key="1">
    <source>
        <dbReference type="ARBA" id="ARBA00001412"/>
    </source>
</evidence>
<dbReference type="Pfam" id="PF00703">
    <property type="entry name" value="Glyco_hydro_2"/>
    <property type="match status" value="1"/>
</dbReference>
<evidence type="ECO:0000259" key="8">
    <source>
        <dbReference type="Pfam" id="PF02837"/>
    </source>
</evidence>
<comment type="similarity">
    <text evidence="2">Belongs to the glycosyl hydrolase 2 family.</text>
</comment>
<evidence type="ECO:0000313" key="9">
    <source>
        <dbReference type="EMBL" id="KAA6309796.1"/>
    </source>
</evidence>
<feature type="domain" description="Glycoside hydrolase family 2 immunoglobulin-like beta-sandwich" evidence="7">
    <location>
        <begin position="151"/>
        <end position="260"/>
    </location>
</feature>
<feature type="transmembrane region" description="Helical" evidence="6">
    <location>
        <begin position="296"/>
        <end position="316"/>
    </location>
</feature>